<evidence type="ECO:0000256" key="1">
    <source>
        <dbReference type="SAM" id="MobiDB-lite"/>
    </source>
</evidence>
<comment type="caution">
    <text evidence="2">The sequence shown here is derived from an EMBL/GenBank/DDBJ whole genome shotgun (WGS) entry which is preliminary data.</text>
</comment>
<evidence type="ECO:0000313" key="2">
    <source>
        <dbReference type="EMBL" id="KAL3498115.1"/>
    </source>
</evidence>
<dbReference type="EMBL" id="JBJUIK010000017">
    <property type="protein sequence ID" value="KAL3498115.1"/>
    <property type="molecule type" value="Genomic_DNA"/>
</dbReference>
<reference evidence="2 3" key="1">
    <citation type="submission" date="2024-11" db="EMBL/GenBank/DDBJ databases">
        <title>A near-complete genome assembly of Cinchona calisaya.</title>
        <authorList>
            <person name="Lian D.C."/>
            <person name="Zhao X.W."/>
            <person name="Wei L."/>
        </authorList>
    </citation>
    <scope>NUCLEOTIDE SEQUENCE [LARGE SCALE GENOMIC DNA]</scope>
    <source>
        <tissue evidence="2">Nenye</tissue>
    </source>
</reference>
<gene>
    <name evidence="2" type="ORF">ACH5RR_040847</name>
</gene>
<proteinExistence type="predicted"/>
<accession>A0ABD2XX89</accession>
<sequence>MAAIGFAKKFANINLGAPLTNDDAINNVTEIVKQKDILTSKASLSRTNNASSGAKQHRKRNCSNDEFEKIYEELGEVAATLTKLSATKLDISSLHDETMKIDVDLAKPNMISPIETRTMPPLLAGPGFSDCRSIDVELVLLRSNPCDRNWRFARLVQVPNGEMCYQATGHKRRRNIVPLAKAEKR</sequence>
<dbReference type="Proteomes" id="UP001630127">
    <property type="component" value="Unassembled WGS sequence"/>
</dbReference>
<protein>
    <submittedName>
        <fullName evidence="2">Uncharacterized protein</fullName>
    </submittedName>
</protein>
<feature type="compositionally biased region" description="Polar residues" evidence="1">
    <location>
        <begin position="43"/>
        <end position="54"/>
    </location>
</feature>
<dbReference type="AlphaFoldDB" id="A0ABD2XX89"/>
<keyword evidence="3" id="KW-1185">Reference proteome</keyword>
<evidence type="ECO:0000313" key="3">
    <source>
        <dbReference type="Proteomes" id="UP001630127"/>
    </source>
</evidence>
<organism evidence="2 3">
    <name type="scientific">Cinchona calisaya</name>
    <dbReference type="NCBI Taxonomy" id="153742"/>
    <lineage>
        <taxon>Eukaryota</taxon>
        <taxon>Viridiplantae</taxon>
        <taxon>Streptophyta</taxon>
        <taxon>Embryophyta</taxon>
        <taxon>Tracheophyta</taxon>
        <taxon>Spermatophyta</taxon>
        <taxon>Magnoliopsida</taxon>
        <taxon>eudicotyledons</taxon>
        <taxon>Gunneridae</taxon>
        <taxon>Pentapetalae</taxon>
        <taxon>asterids</taxon>
        <taxon>lamiids</taxon>
        <taxon>Gentianales</taxon>
        <taxon>Rubiaceae</taxon>
        <taxon>Cinchonoideae</taxon>
        <taxon>Cinchoneae</taxon>
        <taxon>Cinchona</taxon>
    </lineage>
</organism>
<name>A0ABD2XX89_9GENT</name>
<feature type="region of interest" description="Disordered" evidence="1">
    <location>
        <begin position="43"/>
        <end position="62"/>
    </location>
</feature>